<evidence type="ECO:0000256" key="3">
    <source>
        <dbReference type="ARBA" id="ARBA00023163"/>
    </source>
</evidence>
<dbReference type="SUPFAM" id="SSF46689">
    <property type="entry name" value="Homeodomain-like"/>
    <property type="match status" value="1"/>
</dbReference>
<keyword evidence="7" id="KW-1185">Reference proteome</keyword>
<dbReference type="PRINTS" id="PR00455">
    <property type="entry name" value="HTHTETR"/>
</dbReference>
<dbReference type="GO" id="GO:0000976">
    <property type="term" value="F:transcription cis-regulatory region binding"/>
    <property type="evidence" value="ECO:0007669"/>
    <property type="project" value="TreeGrafter"/>
</dbReference>
<feature type="domain" description="HTH tetR-type" evidence="5">
    <location>
        <begin position="24"/>
        <end position="83"/>
    </location>
</feature>
<dbReference type="AlphaFoldDB" id="A0A6L6XN96"/>
<feature type="DNA-binding region" description="H-T-H motif" evidence="4">
    <location>
        <begin position="46"/>
        <end position="65"/>
    </location>
</feature>
<dbReference type="PANTHER" id="PTHR30055:SF234">
    <property type="entry name" value="HTH-TYPE TRANSCRIPTIONAL REGULATOR BETI"/>
    <property type="match status" value="1"/>
</dbReference>
<evidence type="ECO:0000313" key="7">
    <source>
        <dbReference type="Proteomes" id="UP000473525"/>
    </source>
</evidence>
<dbReference type="InterPro" id="IPR050109">
    <property type="entry name" value="HTH-type_TetR-like_transc_reg"/>
</dbReference>
<dbReference type="Pfam" id="PF00440">
    <property type="entry name" value="TetR_N"/>
    <property type="match status" value="1"/>
</dbReference>
<dbReference type="EMBL" id="WSEK01000004">
    <property type="protein sequence ID" value="MVQ48694.1"/>
    <property type="molecule type" value="Genomic_DNA"/>
</dbReference>
<evidence type="ECO:0000313" key="6">
    <source>
        <dbReference type="EMBL" id="MVQ48694.1"/>
    </source>
</evidence>
<dbReference type="InterPro" id="IPR009057">
    <property type="entry name" value="Homeodomain-like_sf"/>
</dbReference>
<dbReference type="Proteomes" id="UP000473525">
    <property type="component" value="Unassembled WGS sequence"/>
</dbReference>
<accession>A0A6L6XN96</accession>
<gene>
    <name evidence="6" type="ORF">GON03_05830</name>
</gene>
<proteinExistence type="predicted"/>
<keyword evidence="1" id="KW-0805">Transcription regulation</keyword>
<evidence type="ECO:0000256" key="2">
    <source>
        <dbReference type="ARBA" id="ARBA00023125"/>
    </source>
</evidence>
<evidence type="ECO:0000256" key="4">
    <source>
        <dbReference type="PROSITE-ProRule" id="PRU00335"/>
    </source>
</evidence>
<dbReference type="Gene3D" id="1.10.357.10">
    <property type="entry name" value="Tetracycline Repressor, domain 2"/>
    <property type="match status" value="1"/>
</dbReference>
<dbReference type="GO" id="GO:0003700">
    <property type="term" value="F:DNA-binding transcription factor activity"/>
    <property type="evidence" value="ECO:0007669"/>
    <property type="project" value="TreeGrafter"/>
</dbReference>
<evidence type="ECO:0000256" key="1">
    <source>
        <dbReference type="ARBA" id="ARBA00023015"/>
    </source>
</evidence>
<reference evidence="6 7" key="1">
    <citation type="submission" date="2019-12" db="EMBL/GenBank/DDBJ databases">
        <authorList>
            <person name="Huq M.A."/>
        </authorList>
    </citation>
    <scope>NUCLEOTIDE SEQUENCE [LARGE SCALE GENOMIC DNA]</scope>
    <source>
        <strain evidence="6 7">MAH-18</strain>
    </source>
</reference>
<dbReference type="InterPro" id="IPR001647">
    <property type="entry name" value="HTH_TetR"/>
</dbReference>
<keyword evidence="2 4" id="KW-0238">DNA-binding</keyword>
<dbReference type="PANTHER" id="PTHR30055">
    <property type="entry name" value="HTH-TYPE TRANSCRIPTIONAL REGULATOR RUTR"/>
    <property type="match status" value="1"/>
</dbReference>
<organism evidence="6 7">
    <name type="scientific">Nocardioides agri</name>
    <dbReference type="NCBI Taxonomy" id="2682843"/>
    <lineage>
        <taxon>Bacteria</taxon>
        <taxon>Bacillati</taxon>
        <taxon>Actinomycetota</taxon>
        <taxon>Actinomycetes</taxon>
        <taxon>Propionibacteriales</taxon>
        <taxon>Nocardioidaceae</taxon>
        <taxon>Nocardioides</taxon>
    </lineage>
</organism>
<keyword evidence="3" id="KW-0804">Transcription</keyword>
<comment type="caution">
    <text evidence="6">The sequence shown here is derived from an EMBL/GenBank/DDBJ whole genome shotgun (WGS) entry which is preliminary data.</text>
</comment>
<name>A0A6L6XN96_9ACTN</name>
<dbReference type="PROSITE" id="PS50977">
    <property type="entry name" value="HTH_TETR_2"/>
    <property type="match status" value="1"/>
</dbReference>
<evidence type="ECO:0000259" key="5">
    <source>
        <dbReference type="PROSITE" id="PS50977"/>
    </source>
</evidence>
<protein>
    <submittedName>
        <fullName evidence="6">TetR family transcriptional regulator</fullName>
    </submittedName>
</protein>
<sequence length="204" mass="21929">MVSGYAISVPRVPAKPNRGPAAARENRDAILAAAREVFGERGYDAPLSAVAQRAGVGQGVLYRHFPSRLDLAFAAFESHWHEFEELAAADSPDAVLQMWQRLIELAIFERAFIEMFVDQRRQHADYDGGTRMQALLSAPLERAIAAGRVDASLTTEDLLLGVAMAYGVVVTTVDADGLVDTVARALARAGLLPPAAGESDGRRA</sequence>